<dbReference type="PANTHER" id="PTHR30097:SF4">
    <property type="entry name" value="SLR6042 PROTEIN"/>
    <property type="match status" value="1"/>
</dbReference>
<accession>A0ABS3Q4P7</accession>
<dbReference type="RefSeq" id="WP_208149152.1">
    <property type="nucleotide sequence ID" value="NZ_JAGETV010000009.1"/>
</dbReference>
<feature type="chain" id="PRO_5047172237" evidence="2">
    <location>
        <begin position="29"/>
        <end position="373"/>
    </location>
</feature>
<evidence type="ECO:0000313" key="5">
    <source>
        <dbReference type="EMBL" id="MBO1927311.1"/>
    </source>
</evidence>
<feature type="domain" description="Multidrug resistance protein MdtA-like beta-barrel" evidence="3">
    <location>
        <begin position="251"/>
        <end position="294"/>
    </location>
</feature>
<evidence type="ECO:0000256" key="2">
    <source>
        <dbReference type="SAM" id="SignalP"/>
    </source>
</evidence>
<dbReference type="Pfam" id="PF25973">
    <property type="entry name" value="BSH_CzcB"/>
    <property type="match status" value="1"/>
</dbReference>
<evidence type="ECO:0000259" key="4">
    <source>
        <dbReference type="Pfam" id="PF25973"/>
    </source>
</evidence>
<dbReference type="Gene3D" id="1.10.287.470">
    <property type="entry name" value="Helix hairpin bin"/>
    <property type="match status" value="1"/>
</dbReference>
<reference evidence="5 6" key="1">
    <citation type="submission" date="2021-03" db="EMBL/GenBank/DDBJ databases">
        <title>Thiomicrorhabdus sp.nov.,novel sulfur-oxidizing bacteria isolated from coastal sediment.</title>
        <authorList>
            <person name="Liu X."/>
        </authorList>
    </citation>
    <scope>NUCLEOTIDE SEQUENCE [LARGE SCALE GENOMIC DNA]</scope>
    <source>
        <strain evidence="5 6">6S2-11</strain>
    </source>
</reference>
<name>A0ABS3Q4P7_9GAMM</name>
<dbReference type="Gene3D" id="2.40.50.100">
    <property type="match status" value="1"/>
</dbReference>
<feature type="domain" description="CzcB-like barrel-sandwich hybrid" evidence="4">
    <location>
        <begin position="77"/>
        <end position="220"/>
    </location>
</feature>
<dbReference type="SUPFAM" id="SSF111369">
    <property type="entry name" value="HlyD-like secretion proteins"/>
    <property type="match status" value="1"/>
</dbReference>
<keyword evidence="6" id="KW-1185">Reference proteome</keyword>
<organism evidence="5 6">
    <name type="scientific">Thiomicrorhabdus marina</name>
    <dbReference type="NCBI Taxonomy" id="2818442"/>
    <lineage>
        <taxon>Bacteria</taxon>
        <taxon>Pseudomonadati</taxon>
        <taxon>Pseudomonadota</taxon>
        <taxon>Gammaproteobacteria</taxon>
        <taxon>Thiotrichales</taxon>
        <taxon>Piscirickettsiaceae</taxon>
        <taxon>Thiomicrorhabdus</taxon>
    </lineage>
</organism>
<dbReference type="Proteomes" id="UP000664835">
    <property type="component" value="Unassembled WGS sequence"/>
</dbReference>
<proteinExistence type="predicted"/>
<feature type="signal peptide" evidence="2">
    <location>
        <begin position="1"/>
        <end position="28"/>
    </location>
</feature>
<sequence>MTNLNKSLPLHSVLFVGLTLFGFGGAQAENANIQLNSQQWQAMGIQTAQAQAVSQVPSMPMQAIAMMPIHSMQNFNSPIDGQVVELRRVHGEVAEGEVIAVLDSAQLVVMQTELLGVVTELQVANKSLQRSKQLNASGVTSTKQLQAAQALVTQLRSQLAEKKETLRLAGFDQARMDKLLKTNKTQGSKLNISAPVAGQLDEMQIRLGQRLIANQALFSMGTIDPIVLDVRVPVSMRAQLEEGMTVAVDGFSEQGEIRHLENQIDELTQTFEVHVIFSNPQRKILPGQSVSVRFLTKQAQAYRAPINSVAQFEGETVVFTQPSAQKVATQAVQILQMDAENMYFTADKFDAATPLITEGTTAIKLALSASEEE</sequence>
<protein>
    <submittedName>
        <fullName evidence="5">Efflux RND transporter periplasmic adaptor subunit</fullName>
    </submittedName>
</protein>
<dbReference type="Gene3D" id="2.40.30.170">
    <property type="match status" value="1"/>
</dbReference>
<gene>
    <name evidence="5" type="ORF">J3998_06940</name>
</gene>
<comment type="caution">
    <text evidence="5">The sequence shown here is derived from an EMBL/GenBank/DDBJ whole genome shotgun (WGS) entry which is preliminary data.</text>
</comment>
<dbReference type="PANTHER" id="PTHR30097">
    <property type="entry name" value="CATION EFFLUX SYSTEM PROTEIN CUSB"/>
    <property type="match status" value="1"/>
</dbReference>
<dbReference type="InterPro" id="IPR058626">
    <property type="entry name" value="MdtA-like_b-barrel"/>
</dbReference>
<dbReference type="InterPro" id="IPR058647">
    <property type="entry name" value="BSH_CzcB-like"/>
</dbReference>
<dbReference type="InterPro" id="IPR051909">
    <property type="entry name" value="MFP_Cation_Efflux"/>
</dbReference>
<evidence type="ECO:0000259" key="3">
    <source>
        <dbReference type="Pfam" id="PF25944"/>
    </source>
</evidence>
<evidence type="ECO:0000256" key="1">
    <source>
        <dbReference type="ARBA" id="ARBA00022448"/>
    </source>
</evidence>
<keyword evidence="2" id="KW-0732">Signal</keyword>
<dbReference type="Pfam" id="PF25944">
    <property type="entry name" value="Beta-barrel_RND"/>
    <property type="match status" value="1"/>
</dbReference>
<evidence type="ECO:0000313" key="6">
    <source>
        <dbReference type="Proteomes" id="UP000664835"/>
    </source>
</evidence>
<keyword evidence="1" id="KW-0813">Transport</keyword>
<dbReference type="EMBL" id="JAGETV010000009">
    <property type="protein sequence ID" value="MBO1927311.1"/>
    <property type="molecule type" value="Genomic_DNA"/>
</dbReference>